<comment type="caution">
    <text evidence="1">The sequence shown here is derived from an EMBL/GenBank/DDBJ whole genome shotgun (WGS) entry which is preliminary data.</text>
</comment>
<proteinExistence type="predicted"/>
<accession>A0ABX3C6X0</accession>
<sequence>MQAGRQLAVPHLQQHLGQPGDPRRAFAVADIGFHRAQRAELGVRRLRLEGLAQPRHLYRVAQLGAGAVRLDIADRPRVYAGLGDRVGYQLAMRARIGTV</sequence>
<dbReference type="Proteomes" id="UP000180280">
    <property type="component" value="Unassembled WGS sequence"/>
</dbReference>
<evidence type="ECO:0000313" key="1">
    <source>
        <dbReference type="EMBL" id="OHX11186.1"/>
    </source>
</evidence>
<evidence type="ECO:0000313" key="2">
    <source>
        <dbReference type="Proteomes" id="UP000180280"/>
    </source>
</evidence>
<protein>
    <submittedName>
        <fullName evidence="1">Uncharacterized protein</fullName>
    </submittedName>
</protein>
<dbReference type="EMBL" id="MKCT01000101">
    <property type="protein sequence ID" value="OHX11186.1"/>
    <property type="molecule type" value="Genomic_DNA"/>
</dbReference>
<name>A0ABX3C6X0_9NEIS</name>
<keyword evidence="2" id="KW-1185">Reference proteome</keyword>
<gene>
    <name evidence="1" type="ORF">BI344_22290</name>
</gene>
<organism evidence="1 2">
    <name type="scientific">Chromobacterium sphagni</name>
    <dbReference type="NCBI Taxonomy" id="1903179"/>
    <lineage>
        <taxon>Bacteria</taxon>
        <taxon>Pseudomonadati</taxon>
        <taxon>Pseudomonadota</taxon>
        <taxon>Betaproteobacteria</taxon>
        <taxon>Neisseriales</taxon>
        <taxon>Chromobacteriaceae</taxon>
        <taxon>Chromobacterium</taxon>
    </lineage>
</organism>
<reference evidence="1 2" key="1">
    <citation type="submission" date="2016-09" db="EMBL/GenBank/DDBJ databases">
        <title>Chromobacterium muskegensis sp. nov., an insecticidal bacterium isolated from Sphagnum bogs.</title>
        <authorList>
            <person name="Sparks M.E."/>
            <person name="Blackburn M.B."/>
            <person name="Gundersen-Rindal D.E."/>
            <person name="Mitchell A."/>
            <person name="Farrar R."/>
            <person name="Kuhar D."/>
        </authorList>
    </citation>
    <scope>NUCLEOTIDE SEQUENCE [LARGE SCALE GENOMIC DNA]</scope>
    <source>
        <strain evidence="1 2">14B-1</strain>
    </source>
</reference>